<feature type="compositionally biased region" description="Acidic residues" evidence="1">
    <location>
        <begin position="36"/>
        <end position="51"/>
    </location>
</feature>
<feature type="region of interest" description="Disordered" evidence="1">
    <location>
        <begin position="382"/>
        <end position="464"/>
    </location>
</feature>
<sequence length="464" mass="48011">MVLPSDIPSEEEGELPFDQPVRDWKGGDQESGEASGFDEGEVPEEGADEDEKPPHLMPRTGNTAVAGPAHRQHGARKDMMSPKEGSRASPVELGDGAGGKGGPMATRGEEGLPREGNIDNGIGGEHREREELQSLLRELTRYVSVQDAMRSLDTVCQDLKKAIKKLDKLFRVCKRKKGEEVEAYPDCFAFSKKIMEGLKSVHLVVGTSIGHTKRMEGVLMLFKAAMNYRHDVLAGNQKQELEGWVRGSKVLKVIVEEKERAKAESARAAAALEGTPGAGERHTPTPGPETIPGAGGGDGDGGGGGEGVVAAGGAKSMEGPPSGAGGGGEGGREVGGALKGPEIGMPQDGDVGGRPFGENCVAAQQQGGSKAQTLVAGGVGEEAHAQGWKGPESLVQREEGGERGAGETAPTEAGPVVQGWGGRVEHGGELLPPPLPVPAGVPPPPAYPDGGPAPPQLPNGMVRT</sequence>
<reference evidence="2" key="1">
    <citation type="submission" date="2017-08" db="EMBL/GenBank/DDBJ databases">
        <authorList>
            <person name="Polle J.E."/>
            <person name="Barry K."/>
            <person name="Cushman J."/>
            <person name="Schmutz J."/>
            <person name="Tran D."/>
            <person name="Hathwaick L.T."/>
            <person name="Yim W.C."/>
            <person name="Jenkins J."/>
            <person name="Mckie-Krisberg Z.M."/>
            <person name="Prochnik S."/>
            <person name="Lindquist E."/>
            <person name="Dockter R.B."/>
            <person name="Adam C."/>
            <person name="Molina H."/>
            <person name="Bunkerborg J."/>
            <person name="Jin E."/>
            <person name="Buchheim M."/>
            <person name="Magnuson J."/>
        </authorList>
    </citation>
    <scope>NUCLEOTIDE SEQUENCE</scope>
    <source>
        <strain evidence="2">CCAP 19/18</strain>
    </source>
</reference>
<feature type="region of interest" description="Disordered" evidence="1">
    <location>
        <begin position="265"/>
        <end position="349"/>
    </location>
</feature>
<evidence type="ECO:0000313" key="2">
    <source>
        <dbReference type="EMBL" id="KAF5840283.1"/>
    </source>
</evidence>
<organism evidence="2 3">
    <name type="scientific">Dunaliella salina</name>
    <name type="common">Green alga</name>
    <name type="synonym">Protococcus salinus</name>
    <dbReference type="NCBI Taxonomy" id="3046"/>
    <lineage>
        <taxon>Eukaryota</taxon>
        <taxon>Viridiplantae</taxon>
        <taxon>Chlorophyta</taxon>
        <taxon>core chlorophytes</taxon>
        <taxon>Chlorophyceae</taxon>
        <taxon>CS clade</taxon>
        <taxon>Chlamydomonadales</taxon>
        <taxon>Dunaliellaceae</taxon>
        <taxon>Dunaliella</taxon>
    </lineage>
</organism>
<feature type="compositionally biased region" description="Gly residues" evidence="1">
    <location>
        <begin position="293"/>
        <end position="307"/>
    </location>
</feature>
<gene>
    <name evidence="2" type="ORF">DUNSADRAFT_17252</name>
</gene>
<feature type="compositionally biased region" description="Basic and acidic residues" evidence="1">
    <location>
        <begin position="75"/>
        <end position="86"/>
    </location>
</feature>
<protein>
    <submittedName>
        <fullName evidence="2">Uncharacterized protein</fullName>
    </submittedName>
</protein>
<evidence type="ECO:0000313" key="3">
    <source>
        <dbReference type="Proteomes" id="UP000815325"/>
    </source>
</evidence>
<feature type="region of interest" description="Disordered" evidence="1">
    <location>
        <begin position="1"/>
        <end position="123"/>
    </location>
</feature>
<dbReference type="EMBL" id="MU069518">
    <property type="protein sequence ID" value="KAF5840283.1"/>
    <property type="molecule type" value="Genomic_DNA"/>
</dbReference>
<keyword evidence="3" id="KW-1185">Reference proteome</keyword>
<dbReference type="Proteomes" id="UP000815325">
    <property type="component" value="Unassembled WGS sequence"/>
</dbReference>
<feature type="compositionally biased region" description="Low complexity" evidence="1">
    <location>
        <begin position="406"/>
        <end position="415"/>
    </location>
</feature>
<feature type="compositionally biased region" description="Basic and acidic residues" evidence="1">
    <location>
        <begin position="395"/>
        <end position="405"/>
    </location>
</feature>
<accession>A0ABQ7H0A9</accession>
<comment type="caution">
    <text evidence="2">The sequence shown here is derived from an EMBL/GenBank/DDBJ whole genome shotgun (WGS) entry which is preliminary data.</text>
</comment>
<evidence type="ECO:0000256" key="1">
    <source>
        <dbReference type="SAM" id="MobiDB-lite"/>
    </source>
</evidence>
<name>A0ABQ7H0A9_DUNSA</name>
<feature type="compositionally biased region" description="Pro residues" evidence="1">
    <location>
        <begin position="431"/>
        <end position="457"/>
    </location>
</feature>
<feature type="compositionally biased region" description="Gly residues" evidence="1">
    <location>
        <begin position="322"/>
        <end position="338"/>
    </location>
</feature>
<feature type="compositionally biased region" description="Basic and acidic residues" evidence="1">
    <location>
        <begin position="107"/>
        <end position="117"/>
    </location>
</feature>
<proteinExistence type="predicted"/>